<proteinExistence type="predicted"/>
<evidence type="ECO:0000313" key="3">
    <source>
        <dbReference type="Proteomes" id="UP000193144"/>
    </source>
</evidence>
<reference evidence="2 3" key="1">
    <citation type="submission" date="2016-07" db="EMBL/GenBank/DDBJ databases">
        <title>Pervasive Adenine N6-methylation of Active Genes in Fungi.</title>
        <authorList>
            <consortium name="DOE Joint Genome Institute"/>
            <person name="Mondo S.J."/>
            <person name="Dannebaum R.O."/>
            <person name="Kuo R.C."/>
            <person name="Labutti K."/>
            <person name="Haridas S."/>
            <person name="Kuo A."/>
            <person name="Salamov A."/>
            <person name="Ahrendt S.R."/>
            <person name="Lipzen A."/>
            <person name="Sullivan W."/>
            <person name="Andreopoulos W.B."/>
            <person name="Clum A."/>
            <person name="Lindquist E."/>
            <person name="Daum C."/>
            <person name="Ramamoorthy G.K."/>
            <person name="Gryganskyi A."/>
            <person name="Culley D."/>
            <person name="Magnuson J.K."/>
            <person name="James T.Y."/>
            <person name="O'Malley M.A."/>
            <person name="Stajich J.E."/>
            <person name="Spatafora J.W."/>
            <person name="Visel A."/>
            <person name="Grigoriev I.V."/>
        </authorList>
    </citation>
    <scope>NUCLEOTIDE SEQUENCE [LARGE SCALE GENOMIC DNA]</scope>
    <source>
        <strain evidence="2 3">CBS 115471</strain>
    </source>
</reference>
<protein>
    <submittedName>
        <fullName evidence="2">Uncharacterized protein</fullName>
    </submittedName>
</protein>
<comment type="caution">
    <text evidence="2">The sequence shown here is derived from an EMBL/GenBank/DDBJ whole genome shotgun (WGS) entry which is preliminary data.</text>
</comment>
<gene>
    <name evidence="2" type="ORF">BCR34DRAFT_597654</name>
</gene>
<evidence type="ECO:0000256" key="1">
    <source>
        <dbReference type="SAM" id="SignalP"/>
    </source>
</evidence>
<dbReference type="OrthoDB" id="3494145at2759"/>
<dbReference type="Proteomes" id="UP000193144">
    <property type="component" value="Unassembled WGS sequence"/>
</dbReference>
<organism evidence="2 3">
    <name type="scientific">Clohesyomyces aquaticus</name>
    <dbReference type="NCBI Taxonomy" id="1231657"/>
    <lineage>
        <taxon>Eukaryota</taxon>
        <taxon>Fungi</taxon>
        <taxon>Dikarya</taxon>
        <taxon>Ascomycota</taxon>
        <taxon>Pezizomycotina</taxon>
        <taxon>Dothideomycetes</taxon>
        <taxon>Pleosporomycetidae</taxon>
        <taxon>Pleosporales</taxon>
        <taxon>Lindgomycetaceae</taxon>
        <taxon>Clohesyomyces</taxon>
    </lineage>
</organism>
<accession>A0A1Y2A1L5</accession>
<keyword evidence="3" id="KW-1185">Reference proteome</keyword>
<sequence length="309" mass="34090">MHSSPIPTLSLSIAISLIPQLSHAQNSTTPTNSTQKCFPGERDDFSYVNATSSTTIPGFQPPGFSPRNWTITTGLKNVQNTTTNSSANHQLYWIKSSDADEDLSSHNLPYTGCFIGMDRFSYHPKKSTGDKINGCEGVFSDKCYDAVVKYALQQAQAQSGNPFRRSPGYTCLDMIEFVKKDCDKNEEWSAAGVQLPFGNGTDNCTDPGVASDSTLRTNYPLRWERDIGSENFTTYESLARIATPFMLVGWLKNTTQSDEAWADARMLCMTPNQFTDGSRVVKSEALRTADVGATWYFVAAMSIAYFGLT</sequence>
<feature type="chain" id="PRO_5012779201" evidence="1">
    <location>
        <begin position="25"/>
        <end position="309"/>
    </location>
</feature>
<keyword evidence="1" id="KW-0732">Signal</keyword>
<feature type="signal peptide" evidence="1">
    <location>
        <begin position="1"/>
        <end position="24"/>
    </location>
</feature>
<dbReference type="EMBL" id="MCFA01000018">
    <property type="protein sequence ID" value="ORY16358.1"/>
    <property type="molecule type" value="Genomic_DNA"/>
</dbReference>
<name>A0A1Y2A1L5_9PLEO</name>
<dbReference type="AlphaFoldDB" id="A0A1Y2A1L5"/>
<evidence type="ECO:0000313" key="2">
    <source>
        <dbReference type="EMBL" id="ORY16358.1"/>
    </source>
</evidence>